<sequence>MKKKEIAYQVKEEPLPVVNDFVVPYGNNHDLEQTATYHSFFENPVALLTSSKKGLDAKAALDFINLSGFSHQEFQDTFKTTVKTIQNYAGNAQKLDPSLSEKILKSFALFEKGIEIFGSADVFHKWLNTPAYGLGNQVPFELMDTFTGMTLIEEELIRLEYGDLA</sequence>
<proteinExistence type="predicted"/>
<dbReference type="Pfam" id="PF20432">
    <property type="entry name" value="Xre-like-HTH"/>
    <property type="match status" value="1"/>
</dbReference>
<feature type="domain" description="Antitoxin Xre/MbcA/ParS-like toxin-binding" evidence="1">
    <location>
        <begin position="114"/>
        <end position="162"/>
    </location>
</feature>
<reference evidence="3" key="1">
    <citation type="submission" date="2022-04" db="EMBL/GenBank/DDBJ databases">
        <title>Mucilaginibacter sp. RS28 isolated from freshwater.</title>
        <authorList>
            <person name="Ko S.-R."/>
        </authorList>
    </citation>
    <scope>NUCLEOTIDE SEQUENCE</scope>
    <source>
        <strain evidence="3">RS28</strain>
    </source>
</reference>
<protein>
    <submittedName>
        <fullName evidence="3">MbcA/ParS/Xre antitoxin family protein</fullName>
    </submittedName>
</protein>
<dbReference type="GO" id="GO:0003677">
    <property type="term" value="F:DNA binding"/>
    <property type="evidence" value="ECO:0007669"/>
    <property type="project" value="InterPro"/>
</dbReference>
<feature type="domain" description="Antitoxin Xre-like helix-turn-helix" evidence="2">
    <location>
        <begin position="47"/>
        <end position="104"/>
    </location>
</feature>
<dbReference type="EMBL" id="JALJEJ010000004">
    <property type="protein sequence ID" value="MCJ8210184.1"/>
    <property type="molecule type" value="Genomic_DNA"/>
</dbReference>
<evidence type="ECO:0000313" key="4">
    <source>
        <dbReference type="Proteomes" id="UP001139450"/>
    </source>
</evidence>
<evidence type="ECO:0000259" key="1">
    <source>
        <dbReference type="Pfam" id="PF09722"/>
    </source>
</evidence>
<keyword evidence="4" id="KW-1185">Reference proteome</keyword>
<accession>A0A9X1X7U0</accession>
<dbReference type="Pfam" id="PF09722">
    <property type="entry name" value="Xre_MbcA_ParS_C"/>
    <property type="match status" value="1"/>
</dbReference>
<dbReference type="InterPro" id="IPR046847">
    <property type="entry name" value="Xre-like_HTH"/>
</dbReference>
<gene>
    <name evidence="3" type="ORF">MUY27_10720</name>
</gene>
<organism evidence="3 4">
    <name type="scientific">Mucilaginibacter straminoryzae</name>
    <dbReference type="NCBI Taxonomy" id="2932774"/>
    <lineage>
        <taxon>Bacteria</taxon>
        <taxon>Pseudomonadati</taxon>
        <taxon>Bacteroidota</taxon>
        <taxon>Sphingobacteriia</taxon>
        <taxon>Sphingobacteriales</taxon>
        <taxon>Sphingobacteriaceae</taxon>
        <taxon>Mucilaginibacter</taxon>
    </lineage>
</organism>
<evidence type="ECO:0000259" key="2">
    <source>
        <dbReference type="Pfam" id="PF20432"/>
    </source>
</evidence>
<dbReference type="AlphaFoldDB" id="A0A9X1X7U0"/>
<dbReference type="InterPro" id="IPR024467">
    <property type="entry name" value="Xre/MbcA/ParS-like_toxin-bd"/>
</dbReference>
<dbReference type="RefSeq" id="WP_245130022.1">
    <property type="nucleotide sequence ID" value="NZ_JALJEJ010000004.1"/>
</dbReference>
<evidence type="ECO:0000313" key="3">
    <source>
        <dbReference type="EMBL" id="MCJ8210184.1"/>
    </source>
</evidence>
<name>A0A9X1X7U0_9SPHI</name>
<dbReference type="Proteomes" id="UP001139450">
    <property type="component" value="Unassembled WGS sequence"/>
</dbReference>
<comment type="caution">
    <text evidence="3">The sequence shown here is derived from an EMBL/GenBank/DDBJ whole genome shotgun (WGS) entry which is preliminary data.</text>
</comment>